<dbReference type="PANTHER" id="PTHR24388">
    <property type="entry name" value="ZINC FINGER PROTEIN"/>
    <property type="match status" value="1"/>
</dbReference>
<feature type="domain" description="C2H2-type" evidence="9">
    <location>
        <begin position="276"/>
        <end position="300"/>
    </location>
</feature>
<evidence type="ECO:0000256" key="2">
    <source>
        <dbReference type="ARBA" id="ARBA00022723"/>
    </source>
</evidence>
<keyword evidence="11" id="KW-1185">Reference proteome</keyword>
<evidence type="ECO:0000256" key="3">
    <source>
        <dbReference type="ARBA" id="ARBA00022737"/>
    </source>
</evidence>
<dbReference type="PROSITE" id="PS00028">
    <property type="entry name" value="ZINC_FINGER_C2H2_1"/>
    <property type="match status" value="1"/>
</dbReference>
<feature type="compositionally biased region" description="Low complexity" evidence="8">
    <location>
        <begin position="214"/>
        <end position="223"/>
    </location>
</feature>
<dbReference type="Pfam" id="PF00096">
    <property type="entry name" value="zf-C2H2"/>
    <property type="match status" value="1"/>
</dbReference>
<dbReference type="InterPro" id="IPR036236">
    <property type="entry name" value="Znf_C2H2_sf"/>
</dbReference>
<keyword evidence="5" id="KW-0862">Zinc</keyword>
<dbReference type="SMART" id="SM00355">
    <property type="entry name" value="ZnF_C2H2"/>
    <property type="match status" value="2"/>
</dbReference>
<dbReference type="GO" id="GO:0005634">
    <property type="term" value="C:nucleus"/>
    <property type="evidence" value="ECO:0007669"/>
    <property type="project" value="UniProtKB-SubCell"/>
</dbReference>
<dbReference type="PANTHER" id="PTHR24388:SF54">
    <property type="entry name" value="PROTEIN ESCARGOT"/>
    <property type="match status" value="1"/>
</dbReference>
<gene>
    <name evidence="10" type="ORF">HK100_000054</name>
</gene>
<evidence type="ECO:0000256" key="6">
    <source>
        <dbReference type="ARBA" id="ARBA00023242"/>
    </source>
</evidence>
<comment type="subcellular location">
    <subcellularLocation>
        <location evidence="1">Nucleus</location>
    </subcellularLocation>
</comment>
<protein>
    <recommendedName>
        <fullName evidence="9">C2H2-type domain-containing protein</fullName>
    </recommendedName>
</protein>
<evidence type="ECO:0000256" key="7">
    <source>
        <dbReference type="PROSITE-ProRule" id="PRU00042"/>
    </source>
</evidence>
<keyword evidence="4 7" id="KW-0863">Zinc-finger</keyword>
<proteinExistence type="predicted"/>
<evidence type="ECO:0000256" key="5">
    <source>
        <dbReference type="ARBA" id="ARBA00022833"/>
    </source>
</evidence>
<evidence type="ECO:0000256" key="8">
    <source>
        <dbReference type="SAM" id="MobiDB-lite"/>
    </source>
</evidence>
<dbReference type="SUPFAM" id="SSF57667">
    <property type="entry name" value="beta-beta-alpha zinc fingers"/>
    <property type="match status" value="1"/>
</dbReference>
<keyword evidence="2" id="KW-0479">Metal-binding</keyword>
<dbReference type="GO" id="GO:0000978">
    <property type="term" value="F:RNA polymerase II cis-regulatory region sequence-specific DNA binding"/>
    <property type="evidence" value="ECO:0007669"/>
    <property type="project" value="TreeGrafter"/>
</dbReference>
<evidence type="ECO:0000313" key="10">
    <source>
        <dbReference type="EMBL" id="KAJ3120041.1"/>
    </source>
</evidence>
<name>A0AAD5SYZ0_9FUNG</name>
<accession>A0AAD5SYZ0</accession>
<reference evidence="10" key="1">
    <citation type="submission" date="2020-05" db="EMBL/GenBank/DDBJ databases">
        <title>Phylogenomic resolution of chytrid fungi.</title>
        <authorList>
            <person name="Stajich J.E."/>
            <person name="Amses K."/>
            <person name="Simmons R."/>
            <person name="Seto K."/>
            <person name="Myers J."/>
            <person name="Bonds A."/>
            <person name="Quandt C.A."/>
            <person name="Barry K."/>
            <person name="Liu P."/>
            <person name="Grigoriev I."/>
            <person name="Longcore J.E."/>
            <person name="James T.Y."/>
        </authorList>
    </citation>
    <scope>NUCLEOTIDE SEQUENCE</scope>
    <source>
        <strain evidence="10">JEL0513</strain>
    </source>
</reference>
<dbReference type="GO" id="GO:0000981">
    <property type="term" value="F:DNA-binding transcription factor activity, RNA polymerase II-specific"/>
    <property type="evidence" value="ECO:0007669"/>
    <property type="project" value="TreeGrafter"/>
</dbReference>
<dbReference type="Gene3D" id="3.30.160.60">
    <property type="entry name" value="Classic Zinc Finger"/>
    <property type="match status" value="2"/>
</dbReference>
<dbReference type="InterPro" id="IPR050527">
    <property type="entry name" value="Snail/Krueppel_Znf"/>
</dbReference>
<keyword evidence="3" id="KW-0677">Repeat</keyword>
<evidence type="ECO:0000259" key="9">
    <source>
        <dbReference type="PROSITE" id="PS50157"/>
    </source>
</evidence>
<keyword evidence="6" id="KW-0539">Nucleus</keyword>
<organism evidence="10 11">
    <name type="scientific">Physocladia obscura</name>
    <dbReference type="NCBI Taxonomy" id="109957"/>
    <lineage>
        <taxon>Eukaryota</taxon>
        <taxon>Fungi</taxon>
        <taxon>Fungi incertae sedis</taxon>
        <taxon>Chytridiomycota</taxon>
        <taxon>Chytridiomycota incertae sedis</taxon>
        <taxon>Chytridiomycetes</taxon>
        <taxon>Chytridiales</taxon>
        <taxon>Chytriomycetaceae</taxon>
        <taxon>Physocladia</taxon>
    </lineage>
</organism>
<evidence type="ECO:0000256" key="4">
    <source>
        <dbReference type="ARBA" id="ARBA00022771"/>
    </source>
</evidence>
<evidence type="ECO:0000313" key="11">
    <source>
        <dbReference type="Proteomes" id="UP001211907"/>
    </source>
</evidence>
<dbReference type="PROSITE" id="PS50157">
    <property type="entry name" value="ZINC_FINGER_C2H2_2"/>
    <property type="match status" value="2"/>
</dbReference>
<evidence type="ECO:0000256" key="1">
    <source>
        <dbReference type="ARBA" id="ARBA00004123"/>
    </source>
</evidence>
<dbReference type="InterPro" id="IPR013087">
    <property type="entry name" value="Znf_C2H2_type"/>
</dbReference>
<comment type="caution">
    <text evidence="10">The sequence shown here is derived from an EMBL/GenBank/DDBJ whole genome shotgun (WGS) entry which is preliminary data.</text>
</comment>
<feature type="domain" description="C2H2-type" evidence="9">
    <location>
        <begin position="246"/>
        <end position="269"/>
    </location>
</feature>
<feature type="region of interest" description="Disordered" evidence="8">
    <location>
        <begin position="193"/>
        <end position="225"/>
    </location>
</feature>
<dbReference type="Proteomes" id="UP001211907">
    <property type="component" value="Unassembled WGS sequence"/>
</dbReference>
<sequence>MELRLGKGKDRCLLDDIDRFPYDEFGRGFVIGENSNTSSNNANNSLDAAVAKPLGDFNGGSGFRGPGGISLLDDETDTNNTIQPEQNYYDEMFLSEHILPEPSTPRDFPDQSDISPPRVRALDIREAMVKSALPYRDMKTGYFHPIPTTMSMRQGSAPIANPFDEYRDMRQTELTDASEEDFYVADEWDRRNSAFSSNPDNPNNPAFSGGGGSNNSNGTGVNGVEFSKASDLRNHNYEDHQVSASHMCTYCFSHFSRKNDLIRHLRSVHGSGPKTDVCKTCGKGFSRPDSLKRHERMCLE</sequence>
<dbReference type="EMBL" id="JADGJH010001000">
    <property type="protein sequence ID" value="KAJ3120041.1"/>
    <property type="molecule type" value="Genomic_DNA"/>
</dbReference>
<dbReference type="AlphaFoldDB" id="A0AAD5SYZ0"/>
<dbReference type="GO" id="GO:0008270">
    <property type="term" value="F:zinc ion binding"/>
    <property type="evidence" value="ECO:0007669"/>
    <property type="project" value="UniProtKB-KW"/>
</dbReference>